<organism evidence="1 2">
    <name type="scientific">Friedmanniomyces endolithicus</name>
    <dbReference type="NCBI Taxonomy" id="329885"/>
    <lineage>
        <taxon>Eukaryota</taxon>
        <taxon>Fungi</taxon>
        <taxon>Dikarya</taxon>
        <taxon>Ascomycota</taxon>
        <taxon>Pezizomycotina</taxon>
        <taxon>Dothideomycetes</taxon>
        <taxon>Dothideomycetidae</taxon>
        <taxon>Mycosphaerellales</taxon>
        <taxon>Teratosphaeriaceae</taxon>
        <taxon>Friedmanniomyces</taxon>
    </lineage>
</organism>
<comment type="caution">
    <text evidence="1">The sequence shown here is derived from an EMBL/GenBank/DDBJ whole genome shotgun (WGS) entry which is preliminary data.</text>
</comment>
<evidence type="ECO:0000313" key="1">
    <source>
        <dbReference type="EMBL" id="KAK0322242.1"/>
    </source>
</evidence>
<reference evidence="1" key="1">
    <citation type="submission" date="2021-12" db="EMBL/GenBank/DDBJ databases">
        <title>Black yeast isolated from Biological Soil Crust.</title>
        <authorList>
            <person name="Kurbessoian T."/>
        </authorList>
    </citation>
    <scope>NUCLEOTIDE SEQUENCE</scope>
    <source>
        <strain evidence="1">CCFEE 5208</strain>
    </source>
</reference>
<accession>A0AAN6JA62</accession>
<dbReference type="EMBL" id="JASUXU010000017">
    <property type="protein sequence ID" value="KAK0322242.1"/>
    <property type="molecule type" value="Genomic_DNA"/>
</dbReference>
<evidence type="ECO:0000313" key="2">
    <source>
        <dbReference type="Proteomes" id="UP001168146"/>
    </source>
</evidence>
<proteinExistence type="predicted"/>
<gene>
    <name evidence="1" type="ORF">LTR82_006695</name>
</gene>
<dbReference type="Proteomes" id="UP001168146">
    <property type="component" value="Unassembled WGS sequence"/>
</dbReference>
<name>A0AAN6JA62_9PEZI</name>
<dbReference type="AlphaFoldDB" id="A0AAN6JA62"/>
<sequence>MSGLSRCPDRHIQTSMPLLKYSRCSTDELKTFAHARNIQVSHRRSSRANYINALKQADKDFTFRFMDLAPELRNRIYRELLLFHDSYFCQPRILATCKTIHSEASAILYRDNLIEVKLRRDFNSGIYQDSVRVHGVPCSPLEQFDAGSAYLTDYHWPEFLCRAQWIRFSTRSESMLGNARDLVRSPIAQLNMQNLTYVFYSLCSFLQNKHCLVAIEIDAGMQLADILAKPARGLEEEEEAAHQLLSPLQLLGPFSLFEIINRDRSVAQLTQSSFPGRDRLQGGVLGPHLKMMQEVESCERLACYYDSCGDIDSLYYPPAARELVWLTRGIAMERVKLKPMPMRKEHFERSIERVNVHLKSRLDGLDLDALWKALPADVLGSRMEASKILDELRAYRDSRVEMEEAGDWSAA</sequence>
<protein>
    <submittedName>
        <fullName evidence="1">Uncharacterized protein</fullName>
    </submittedName>
</protein>